<keyword evidence="3" id="KW-1185">Reference proteome</keyword>
<dbReference type="Pfam" id="PF01261">
    <property type="entry name" value="AP_endonuc_2"/>
    <property type="match status" value="1"/>
</dbReference>
<evidence type="ECO:0000259" key="1">
    <source>
        <dbReference type="Pfam" id="PF01261"/>
    </source>
</evidence>
<feature type="domain" description="Xylose isomerase-like TIM barrel" evidence="1">
    <location>
        <begin position="13"/>
        <end position="233"/>
    </location>
</feature>
<dbReference type="SUPFAM" id="SSF51658">
    <property type="entry name" value="Xylose isomerase-like"/>
    <property type="match status" value="1"/>
</dbReference>
<dbReference type="AlphaFoldDB" id="A0A7W7KB10"/>
<dbReference type="InterPro" id="IPR036237">
    <property type="entry name" value="Xyl_isomerase-like_sf"/>
</dbReference>
<protein>
    <submittedName>
        <fullName evidence="2">Sugar phosphate isomerase/epimerase</fullName>
    </submittedName>
</protein>
<dbReference type="PANTHER" id="PTHR12110">
    <property type="entry name" value="HYDROXYPYRUVATE ISOMERASE"/>
    <property type="match status" value="1"/>
</dbReference>
<evidence type="ECO:0000313" key="2">
    <source>
        <dbReference type="EMBL" id="MBB4858768.1"/>
    </source>
</evidence>
<accession>A0A7W7KB10</accession>
<dbReference type="InterPro" id="IPR050312">
    <property type="entry name" value="IolE/XylAMocC-like"/>
</dbReference>
<dbReference type="PANTHER" id="PTHR12110:SF41">
    <property type="entry name" value="INOSOSE DEHYDRATASE"/>
    <property type="match status" value="1"/>
</dbReference>
<dbReference type="InterPro" id="IPR013022">
    <property type="entry name" value="Xyl_isomerase-like_TIM-brl"/>
</dbReference>
<comment type="caution">
    <text evidence="2">The sequence shown here is derived from an EMBL/GenBank/DDBJ whole genome shotgun (WGS) entry which is preliminary data.</text>
</comment>
<dbReference type="Gene3D" id="3.20.20.150">
    <property type="entry name" value="Divalent-metal-dependent TIM barrel enzymes"/>
    <property type="match status" value="1"/>
</dbReference>
<reference evidence="2 3" key="1">
    <citation type="submission" date="2020-08" db="EMBL/GenBank/DDBJ databases">
        <title>Functional genomics of gut bacteria from endangered species of beetles.</title>
        <authorList>
            <person name="Carlos-Shanley C."/>
        </authorList>
    </citation>
    <scope>NUCLEOTIDE SEQUENCE [LARGE SCALE GENOMIC DNA]</scope>
    <source>
        <strain evidence="2 3">S00245</strain>
    </source>
</reference>
<evidence type="ECO:0000313" key="3">
    <source>
        <dbReference type="Proteomes" id="UP000555448"/>
    </source>
</evidence>
<dbReference type="GO" id="GO:0016853">
    <property type="term" value="F:isomerase activity"/>
    <property type="evidence" value="ECO:0007669"/>
    <property type="project" value="UniProtKB-KW"/>
</dbReference>
<keyword evidence="2" id="KW-0413">Isomerase</keyword>
<dbReference type="EMBL" id="JACHLR010000007">
    <property type="protein sequence ID" value="MBB4858768.1"/>
    <property type="molecule type" value="Genomic_DNA"/>
</dbReference>
<dbReference type="Proteomes" id="UP000555448">
    <property type="component" value="Unassembled WGS sequence"/>
</dbReference>
<organism evidence="2 3">
    <name type="scientific">Novosphingobium chloroacetimidivorans</name>
    <dbReference type="NCBI Taxonomy" id="1428314"/>
    <lineage>
        <taxon>Bacteria</taxon>
        <taxon>Pseudomonadati</taxon>
        <taxon>Pseudomonadota</taxon>
        <taxon>Alphaproteobacteria</taxon>
        <taxon>Sphingomonadales</taxon>
        <taxon>Sphingomonadaceae</taxon>
        <taxon>Novosphingobium</taxon>
    </lineage>
</organism>
<gene>
    <name evidence="2" type="ORF">HNO88_002094</name>
</gene>
<dbReference type="RefSeq" id="WP_246381505.1">
    <property type="nucleotide sequence ID" value="NZ_JACHLR010000007.1"/>
</dbReference>
<sequence>MRELMVDYPGTLAKVATLGYTTFGFRLYGYAGPSPAEPAPQLKAAMVRAAGLEIGATRLSVRNADYDRELDIAAEMGSRIVVITTAPPFIAGPELFKTTRAAFEVWLPQLAKVGEKARDRGLLLAYHNHPYDFLPLDGEQPFDLIARSISPELVSFELDLAWLWLAGIDPLQMLRRLGPRVVTMHWKDVDRRRGTERADQAVAPGLGEMDYAALLPAVRRLTTATGYIEVDKPEDGIAAARIGAELVRRVLA</sequence>
<proteinExistence type="predicted"/>
<name>A0A7W7KB10_9SPHN</name>